<dbReference type="KEGG" id="kan:IMCC3317_17410"/>
<dbReference type="OrthoDB" id="573462at2"/>
<organism evidence="1 2">
    <name type="scientific">Kordia antarctica</name>
    <dbReference type="NCBI Taxonomy" id="1218801"/>
    <lineage>
        <taxon>Bacteria</taxon>
        <taxon>Pseudomonadati</taxon>
        <taxon>Bacteroidota</taxon>
        <taxon>Flavobacteriia</taxon>
        <taxon>Flavobacteriales</taxon>
        <taxon>Flavobacteriaceae</taxon>
        <taxon>Kordia</taxon>
    </lineage>
</organism>
<evidence type="ECO:0000313" key="2">
    <source>
        <dbReference type="Proteomes" id="UP000464657"/>
    </source>
</evidence>
<evidence type="ECO:0008006" key="3">
    <source>
        <dbReference type="Google" id="ProtNLM"/>
    </source>
</evidence>
<dbReference type="InterPro" id="IPR036895">
    <property type="entry name" value="Uracil-DNA_glycosylase-like_sf"/>
</dbReference>
<reference evidence="1 2" key="1">
    <citation type="journal article" date="2013" name="Int. J. Syst. Evol. Microbiol.">
        <title>Kordia antarctica sp. nov., isolated from Antarctic seawater.</title>
        <authorList>
            <person name="Baek K."/>
            <person name="Choi A."/>
            <person name="Kang I."/>
            <person name="Lee K."/>
            <person name="Cho J.C."/>
        </authorList>
    </citation>
    <scope>NUCLEOTIDE SEQUENCE [LARGE SCALE GENOMIC DNA]</scope>
    <source>
        <strain evidence="1 2">IMCC3317</strain>
    </source>
</reference>
<name>A0A7L4ZIX7_9FLAO</name>
<dbReference type="AlphaFoldDB" id="A0A7L4ZIX7"/>
<protein>
    <recommendedName>
        <fullName evidence="3">Uracil DNA glycosylase superfamily protein</fullName>
    </recommendedName>
</protein>
<proteinExistence type="predicted"/>
<dbReference type="SUPFAM" id="SSF52141">
    <property type="entry name" value="Uracil-DNA glycosylase-like"/>
    <property type="match status" value="1"/>
</dbReference>
<dbReference type="EMBL" id="CP019288">
    <property type="protein sequence ID" value="QHI36379.1"/>
    <property type="molecule type" value="Genomic_DNA"/>
</dbReference>
<sequence>MFLEKIKKEILKEKYSKEELLKDEYLIDSESQIKIYYAPFEYINKKASVIIVGITPGWSQMEKSFRTVIRELQLNKSLDSALKTVKSESSFAGSMRKNLVKMLDELELNKTLKLESTNELFNLTNNSLHTTSIIKYPVFNKGENYRGSSPSVINTDILWKQVEKEFVPEINNFTDALIIPLGKSVEETLRKLQSEKMLNENLILYGFPHPSGANGHRFKQFESNKESMKQKISNWKITI</sequence>
<keyword evidence="2" id="KW-1185">Reference proteome</keyword>
<accession>A0A7L4ZIX7</accession>
<gene>
    <name evidence="1" type="ORF">IMCC3317_17410</name>
</gene>
<dbReference type="Proteomes" id="UP000464657">
    <property type="component" value="Chromosome"/>
</dbReference>
<evidence type="ECO:0000313" key="1">
    <source>
        <dbReference type="EMBL" id="QHI36379.1"/>
    </source>
</evidence>
<dbReference type="RefSeq" id="WP_160129092.1">
    <property type="nucleotide sequence ID" value="NZ_CP019288.1"/>
</dbReference>